<dbReference type="Proteomes" id="UP000440578">
    <property type="component" value="Unassembled WGS sequence"/>
</dbReference>
<dbReference type="EMBL" id="VIIS01001348">
    <property type="protein sequence ID" value="KAF0299590.1"/>
    <property type="molecule type" value="Genomic_DNA"/>
</dbReference>
<comment type="caution">
    <text evidence="3">The sequence shown here is derived from an EMBL/GenBank/DDBJ whole genome shotgun (WGS) entry which is preliminary data.</text>
</comment>
<reference evidence="3 4" key="1">
    <citation type="submission" date="2019-07" db="EMBL/GenBank/DDBJ databases">
        <title>Draft genome assembly of a fouling barnacle, Amphibalanus amphitrite (Darwin, 1854): The first reference genome for Thecostraca.</title>
        <authorList>
            <person name="Kim W."/>
        </authorList>
    </citation>
    <scope>NUCLEOTIDE SEQUENCE [LARGE SCALE GENOMIC DNA]</scope>
    <source>
        <strain evidence="3">SNU_AA5</strain>
        <tissue evidence="3">Soma without cirri and trophi</tissue>
    </source>
</reference>
<name>A0A6A4W7E3_AMPAM</name>
<evidence type="ECO:0000313" key="3">
    <source>
        <dbReference type="EMBL" id="KAF0299590.1"/>
    </source>
</evidence>
<feature type="compositionally biased region" description="Low complexity" evidence="1">
    <location>
        <begin position="29"/>
        <end position="46"/>
    </location>
</feature>
<gene>
    <name evidence="3" type="ORF">FJT64_003454</name>
</gene>
<evidence type="ECO:0000256" key="2">
    <source>
        <dbReference type="SAM" id="SignalP"/>
    </source>
</evidence>
<protein>
    <submittedName>
        <fullName evidence="3">Uncharacterized protein</fullName>
    </submittedName>
</protein>
<feature type="region of interest" description="Disordered" evidence="1">
    <location>
        <begin position="27"/>
        <end position="67"/>
    </location>
</feature>
<evidence type="ECO:0000313" key="4">
    <source>
        <dbReference type="Proteomes" id="UP000440578"/>
    </source>
</evidence>
<dbReference type="AlphaFoldDB" id="A0A6A4W7E3"/>
<keyword evidence="4" id="KW-1185">Reference proteome</keyword>
<sequence length="129" mass="14755">MKCHVIAALCLAAVIASVTADSAQHVQGAQQAEPQFQPQQQFQRPQQPAPFRPLPYNQQLRRQSPMSRMRDSIYSFFSNLMSAGRQFRQQASARIFSMFNRRSINRRLQRQEYAPAPVQGPVPSQQPLQ</sequence>
<organism evidence="3 4">
    <name type="scientific">Amphibalanus amphitrite</name>
    <name type="common">Striped barnacle</name>
    <name type="synonym">Balanus amphitrite</name>
    <dbReference type="NCBI Taxonomy" id="1232801"/>
    <lineage>
        <taxon>Eukaryota</taxon>
        <taxon>Metazoa</taxon>
        <taxon>Ecdysozoa</taxon>
        <taxon>Arthropoda</taxon>
        <taxon>Crustacea</taxon>
        <taxon>Multicrustacea</taxon>
        <taxon>Cirripedia</taxon>
        <taxon>Thoracica</taxon>
        <taxon>Thoracicalcarea</taxon>
        <taxon>Balanomorpha</taxon>
        <taxon>Balanoidea</taxon>
        <taxon>Balanidae</taxon>
        <taxon>Amphibalaninae</taxon>
        <taxon>Amphibalanus</taxon>
    </lineage>
</organism>
<accession>A0A6A4W7E3</accession>
<feature type="chain" id="PRO_5025586971" evidence="2">
    <location>
        <begin position="21"/>
        <end position="129"/>
    </location>
</feature>
<proteinExistence type="predicted"/>
<evidence type="ECO:0000256" key="1">
    <source>
        <dbReference type="SAM" id="MobiDB-lite"/>
    </source>
</evidence>
<keyword evidence="2" id="KW-0732">Signal</keyword>
<feature type="signal peptide" evidence="2">
    <location>
        <begin position="1"/>
        <end position="20"/>
    </location>
</feature>
<feature type="region of interest" description="Disordered" evidence="1">
    <location>
        <begin position="108"/>
        <end position="129"/>
    </location>
</feature>
<feature type="compositionally biased region" description="Polar residues" evidence="1">
    <location>
        <begin position="56"/>
        <end position="66"/>
    </location>
</feature>